<proteinExistence type="predicted"/>
<protein>
    <submittedName>
        <fullName evidence="2">Uncharacterized protein LOC127533113</fullName>
    </submittedName>
</protein>
<gene>
    <name evidence="2" type="ORF">FSCOSCO3_A024950</name>
</gene>
<sequence>MEGGDETQALQQAIGVLRNILSSPETVTSLSSSLERQRTGSAAPNVTHSAVESEMRELFRPGNSQVPSAVQAAANVTQGQTGGPQRPSLRYQTQQHFGNWNSRSRK</sequence>
<feature type="compositionally biased region" description="Polar residues" evidence="1">
    <location>
        <begin position="90"/>
        <end position="106"/>
    </location>
</feature>
<feature type="region of interest" description="Disordered" evidence="1">
    <location>
        <begin position="28"/>
        <end position="106"/>
    </location>
</feature>
<keyword evidence="3" id="KW-1185">Reference proteome</keyword>
<feature type="compositionally biased region" description="Polar residues" evidence="1">
    <location>
        <begin position="39"/>
        <end position="50"/>
    </location>
</feature>
<reference evidence="2 3" key="1">
    <citation type="submission" date="2024-01" db="EMBL/GenBank/DDBJ databases">
        <authorList>
            <person name="Alioto T."/>
            <person name="Alioto T."/>
            <person name="Gomez Garrido J."/>
        </authorList>
    </citation>
    <scope>NUCLEOTIDE SEQUENCE [LARGE SCALE GENOMIC DNA]</scope>
</reference>
<accession>A0AAV1Q277</accession>
<dbReference type="Proteomes" id="UP001314229">
    <property type="component" value="Unassembled WGS sequence"/>
</dbReference>
<dbReference type="AlphaFoldDB" id="A0AAV1Q277"/>
<comment type="caution">
    <text evidence="2">The sequence shown here is derived from an EMBL/GenBank/DDBJ whole genome shotgun (WGS) entry which is preliminary data.</text>
</comment>
<evidence type="ECO:0000313" key="3">
    <source>
        <dbReference type="Proteomes" id="UP001314229"/>
    </source>
</evidence>
<feature type="compositionally biased region" description="Polar residues" evidence="1">
    <location>
        <begin position="62"/>
        <end position="79"/>
    </location>
</feature>
<evidence type="ECO:0000256" key="1">
    <source>
        <dbReference type="SAM" id="MobiDB-lite"/>
    </source>
</evidence>
<dbReference type="EMBL" id="CAWUFR010000427">
    <property type="protein sequence ID" value="CAK6977730.1"/>
    <property type="molecule type" value="Genomic_DNA"/>
</dbReference>
<evidence type="ECO:0000313" key="2">
    <source>
        <dbReference type="EMBL" id="CAK6977730.1"/>
    </source>
</evidence>
<name>A0AAV1Q277_SCOSC</name>
<feature type="non-terminal residue" evidence="2">
    <location>
        <position position="106"/>
    </location>
</feature>
<organism evidence="2 3">
    <name type="scientific">Scomber scombrus</name>
    <name type="common">Atlantic mackerel</name>
    <name type="synonym">Scomber vernalis</name>
    <dbReference type="NCBI Taxonomy" id="13677"/>
    <lineage>
        <taxon>Eukaryota</taxon>
        <taxon>Metazoa</taxon>
        <taxon>Chordata</taxon>
        <taxon>Craniata</taxon>
        <taxon>Vertebrata</taxon>
        <taxon>Euteleostomi</taxon>
        <taxon>Actinopterygii</taxon>
        <taxon>Neopterygii</taxon>
        <taxon>Teleostei</taxon>
        <taxon>Neoteleostei</taxon>
        <taxon>Acanthomorphata</taxon>
        <taxon>Pelagiaria</taxon>
        <taxon>Scombriformes</taxon>
        <taxon>Scombridae</taxon>
        <taxon>Scomber</taxon>
    </lineage>
</organism>